<dbReference type="InterPro" id="IPR016193">
    <property type="entry name" value="Cytidine_deaminase-like"/>
</dbReference>
<dbReference type="InterPro" id="IPR002125">
    <property type="entry name" value="CMP_dCMP_dom"/>
</dbReference>
<dbReference type="EMBL" id="NOWC01000005">
    <property type="protein sequence ID" value="OZS75397.1"/>
    <property type="molecule type" value="Genomic_DNA"/>
</dbReference>
<evidence type="ECO:0000259" key="3">
    <source>
        <dbReference type="PROSITE" id="PS51747"/>
    </source>
</evidence>
<dbReference type="SUPFAM" id="SSF53927">
    <property type="entry name" value="Cytidine deaminase-like"/>
    <property type="match status" value="1"/>
</dbReference>
<organism evidence="4 5">
    <name type="scientific">Providencia rettgeri</name>
    <dbReference type="NCBI Taxonomy" id="587"/>
    <lineage>
        <taxon>Bacteria</taxon>
        <taxon>Pseudomonadati</taxon>
        <taxon>Pseudomonadota</taxon>
        <taxon>Gammaproteobacteria</taxon>
        <taxon>Enterobacterales</taxon>
        <taxon>Morganellaceae</taxon>
        <taxon>Providencia</taxon>
    </lineage>
</organism>
<dbReference type="GO" id="GO:0006152">
    <property type="term" value="P:purine nucleoside catabolic process"/>
    <property type="evidence" value="ECO:0007669"/>
    <property type="project" value="TreeGrafter"/>
</dbReference>
<dbReference type="Gene3D" id="3.40.140.10">
    <property type="entry name" value="Cytidine Deaminase, domain 2"/>
    <property type="match status" value="1"/>
</dbReference>
<dbReference type="AlphaFoldDB" id="A0A264VX42"/>
<gene>
    <name evidence="4" type="ORF">CHI95_05775</name>
</gene>
<dbReference type="Pfam" id="PF00383">
    <property type="entry name" value="dCMP_cyt_deam_1"/>
    <property type="match status" value="1"/>
</dbReference>
<dbReference type="InterPro" id="IPR016192">
    <property type="entry name" value="APOBEC/CMP_deaminase_Zn-bd"/>
</dbReference>
<feature type="domain" description="CMP/dCMP-type deaminase" evidence="3">
    <location>
        <begin position="18"/>
        <end position="130"/>
    </location>
</feature>
<dbReference type="GO" id="GO:0008270">
    <property type="term" value="F:zinc ion binding"/>
    <property type="evidence" value="ECO:0007669"/>
    <property type="project" value="InterPro"/>
</dbReference>
<dbReference type="PANTHER" id="PTHR11079">
    <property type="entry name" value="CYTOSINE DEAMINASE FAMILY MEMBER"/>
    <property type="match status" value="1"/>
</dbReference>
<keyword evidence="2" id="KW-0862">Zinc</keyword>
<dbReference type="PROSITE" id="PS00903">
    <property type="entry name" value="CYT_DCMP_DEAMINASES_1"/>
    <property type="match status" value="1"/>
</dbReference>
<accession>A0A264VX42</accession>
<evidence type="ECO:0000313" key="5">
    <source>
        <dbReference type="Proteomes" id="UP000216001"/>
    </source>
</evidence>
<dbReference type="STRING" id="587.RB151_038020"/>
<dbReference type="Proteomes" id="UP000216001">
    <property type="component" value="Unassembled WGS sequence"/>
</dbReference>
<proteinExistence type="predicted"/>
<evidence type="ECO:0000313" key="4">
    <source>
        <dbReference type="EMBL" id="OZS75397.1"/>
    </source>
</evidence>
<evidence type="ECO:0000256" key="2">
    <source>
        <dbReference type="ARBA" id="ARBA00022833"/>
    </source>
</evidence>
<dbReference type="GO" id="GO:0047974">
    <property type="term" value="F:guanosine deaminase activity"/>
    <property type="evidence" value="ECO:0007669"/>
    <property type="project" value="TreeGrafter"/>
</dbReference>
<name>A0A264VX42_PRORE</name>
<dbReference type="CDD" id="cd01285">
    <property type="entry name" value="nucleoside_deaminase"/>
    <property type="match status" value="1"/>
</dbReference>
<dbReference type="PANTHER" id="PTHR11079:SF161">
    <property type="entry name" value="CMP_DCMP-TYPE DEAMINASE DOMAIN-CONTAINING PROTEIN"/>
    <property type="match status" value="1"/>
</dbReference>
<dbReference type="PROSITE" id="PS51747">
    <property type="entry name" value="CYT_DCMP_DEAMINASES_2"/>
    <property type="match status" value="1"/>
</dbReference>
<comment type="caution">
    <text evidence="4">The sequence shown here is derived from an EMBL/GenBank/DDBJ whole genome shotgun (WGS) entry which is preliminary data.</text>
</comment>
<keyword evidence="1" id="KW-0479">Metal-binding</keyword>
<sequence>MKVVYMENKSKNNAQQFELDIQFMTQALALATDAAKNGNEPFGAVLVKNNQVVMTGENHIHTESDPTYHAELGLIRQYCSEHKVMDLSDYTLYTSCEPCCMCSGAMVWSQLGRMVYSLSHDELAEIAGFNIMLGSDEIFAKSPFKPEVVKGVLKEQAISIYTQYFKPNL</sequence>
<protein>
    <submittedName>
        <fullName evidence="4">tRNA-specific adenosine deaminase</fullName>
    </submittedName>
</protein>
<evidence type="ECO:0000256" key="1">
    <source>
        <dbReference type="ARBA" id="ARBA00022723"/>
    </source>
</evidence>
<reference evidence="4 5" key="1">
    <citation type="submission" date="2017-07" db="EMBL/GenBank/DDBJ databases">
        <title>blaIMP-27 on transferable plasmids in Proteus mirabilis and Providencia rettgeri.</title>
        <authorList>
            <person name="Potter R."/>
        </authorList>
    </citation>
    <scope>NUCLEOTIDE SEQUENCE [LARGE SCALE GENOMIC DNA]</scope>
    <source>
        <strain evidence="4 5">PR1</strain>
    </source>
</reference>